<dbReference type="KEGG" id="cdo:CDOO_06205"/>
<evidence type="ECO:0000256" key="1">
    <source>
        <dbReference type="ARBA" id="ARBA00022676"/>
    </source>
</evidence>
<feature type="domain" description="Glycosyltransferase subfamily 4-like N-terminal" evidence="3">
    <location>
        <begin position="34"/>
        <end position="141"/>
    </location>
</feature>
<dbReference type="Gene3D" id="3.40.50.2000">
    <property type="entry name" value="Glycogen Phosphorylase B"/>
    <property type="match status" value="1"/>
</dbReference>
<organism evidence="4 5">
    <name type="scientific">Corynebacterium doosanense CAU 212 = DSM 45436</name>
    <dbReference type="NCBI Taxonomy" id="558173"/>
    <lineage>
        <taxon>Bacteria</taxon>
        <taxon>Bacillati</taxon>
        <taxon>Actinomycetota</taxon>
        <taxon>Actinomycetes</taxon>
        <taxon>Mycobacteriales</taxon>
        <taxon>Corynebacteriaceae</taxon>
        <taxon>Corynebacterium</taxon>
    </lineage>
</organism>
<evidence type="ECO:0000313" key="4">
    <source>
        <dbReference type="EMBL" id="AIT60892.1"/>
    </source>
</evidence>
<dbReference type="InterPro" id="IPR028098">
    <property type="entry name" value="Glyco_trans_4-like_N"/>
</dbReference>
<dbReference type="RefSeq" id="WP_018022594.1">
    <property type="nucleotide sequence ID" value="NZ_AQUX01000009.1"/>
</dbReference>
<proteinExistence type="predicted"/>
<dbReference type="EMBL" id="CP006764">
    <property type="protein sequence ID" value="AIT60892.1"/>
    <property type="molecule type" value="Genomic_DNA"/>
</dbReference>
<gene>
    <name evidence="4" type="ORF">CDOO_06205</name>
</gene>
<evidence type="ECO:0000313" key="5">
    <source>
        <dbReference type="Proteomes" id="UP000029914"/>
    </source>
</evidence>
<protein>
    <recommendedName>
        <fullName evidence="3">Glycosyltransferase subfamily 4-like N-terminal domain-containing protein</fullName>
    </recommendedName>
</protein>
<dbReference type="Proteomes" id="UP000029914">
    <property type="component" value="Chromosome"/>
</dbReference>
<keyword evidence="2" id="KW-0808">Transferase</keyword>
<dbReference type="GO" id="GO:0016757">
    <property type="term" value="F:glycosyltransferase activity"/>
    <property type="evidence" value="ECO:0007669"/>
    <property type="project" value="UniProtKB-KW"/>
</dbReference>
<accession>A0A097IFI0</accession>
<dbReference type="Pfam" id="PF13439">
    <property type="entry name" value="Glyco_transf_4"/>
    <property type="match status" value="1"/>
</dbReference>
<keyword evidence="5" id="KW-1185">Reference proteome</keyword>
<dbReference type="eggNOG" id="COG1216">
    <property type="taxonomic scope" value="Bacteria"/>
</dbReference>
<evidence type="ECO:0000256" key="2">
    <source>
        <dbReference type="ARBA" id="ARBA00022679"/>
    </source>
</evidence>
<dbReference type="AlphaFoldDB" id="A0A097IFI0"/>
<dbReference type="HOGENOM" id="CLU_067077_0_0_11"/>
<sequence length="316" mass="35236">MPITLLPIPAQHPYVRAIRPENGWEDFVVLGDPVVDPADPARWWPHPALEPEWWEEHDADVVHLHFGFEHLGVAGTEAFLAALRRRGIPLVYTVHDLDNPHLEDQTDYHRQVALLVDQAAHVFTLSTGAADVVEKRYGRRPQVLAHPAIVREPATAQPGRERAGVFLKSVRGNVVKDPEFYRQLGAEVYLHEDAPVLRDIADHGHAPMDDAELYRAVSAHRVVVLPYVRGTHSGWLRMCRDLGVSVAVPDCGCYASQAADLADPGVRVYRTGDGADAARVVEELLSGWPAEPGRKVVDDEIHDAHRVVYRKVVQSR</sequence>
<dbReference type="STRING" id="558173.CDOO_06205"/>
<reference evidence="4 5" key="1">
    <citation type="submission" date="2013-09" db="EMBL/GenBank/DDBJ databases">
        <title>Complete genome sequence of Corynebacterium doosanense CAU 212(T) (=DSM 45436(T)), isolated from activated sludge.</title>
        <authorList>
            <person name="Schaffert L."/>
            <person name="Albersmeier A."/>
            <person name="Kalinowski J."/>
            <person name="Ruckert C."/>
        </authorList>
    </citation>
    <scope>NUCLEOTIDE SEQUENCE [LARGE SCALE GENOMIC DNA]</scope>
    <source>
        <strain evidence="4 5">CAU 212</strain>
    </source>
</reference>
<dbReference type="SUPFAM" id="SSF53756">
    <property type="entry name" value="UDP-Glycosyltransferase/glycogen phosphorylase"/>
    <property type="match status" value="1"/>
</dbReference>
<evidence type="ECO:0000259" key="3">
    <source>
        <dbReference type="Pfam" id="PF13439"/>
    </source>
</evidence>
<keyword evidence="1" id="KW-0328">Glycosyltransferase</keyword>
<name>A0A097IFI0_9CORY</name>